<accession>A0A224XXE2</accession>
<feature type="signal peptide" evidence="1">
    <location>
        <begin position="1"/>
        <end position="18"/>
    </location>
</feature>
<sequence length="73" mass="8369">MSLWFVLAINPLSRLLDSSGCSYSVSGVAAFEHKLSHLLYMNDLKVYANQKDRPKLLLDLISNFSRHLYVVRI</sequence>
<name>A0A224XXE2_9HEMI</name>
<dbReference type="EMBL" id="GFTR01000462">
    <property type="protein sequence ID" value="JAW15964.1"/>
    <property type="molecule type" value="Transcribed_RNA"/>
</dbReference>
<protein>
    <submittedName>
        <fullName evidence="2">Putative secreted protein</fullName>
    </submittedName>
</protein>
<proteinExistence type="predicted"/>
<evidence type="ECO:0000256" key="1">
    <source>
        <dbReference type="SAM" id="SignalP"/>
    </source>
</evidence>
<organism evidence="2">
    <name type="scientific">Panstrongylus lignarius</name>
    <dbReference type="NCBI Taxonomy" id="156445"/>
    <lineage>
        <taxon>Eukaryota</taxon>
        <taxon>Metazoa</taxon>
        <taxon>Ecdysozoa</taxon>
        <taxon>Arthropoda</taxon>
        <taxon>Hexapoda</taxon>
        <taxon>Insecta</taxon>
        <taxon>Pterygota</taxon>
        <taxon>Neoptera</taxon>
        <taxon>Paraneoptera</taxon>
        <taxon>Hemiptera</taxon>
        <taxon>Heteroptera</taxon>
        <taxon>Panheteroptera</taxon>
        <taxon>Cimicomorpha</taxon>
        <taxon>Reduviidae</taxon>
        <taxon>Triatominae</taxon>
        <taxon>Panstrongylus</taxon>
    </lineage>
</organism>
<dbReference type="AlphaFoldDB" id="A0A224XXE2"/>
<evidence type="ECO:0000313" key="2">
    <source>
        <dbReference type="EMBL" id="JAW15964.1"/>
    </source>
</evidence>
<keyword evidence="1" id="KW-0732">Signal</keyword>
<feature type="chain" id="PRO_5012262595" evidence="1">
    <location>
        <begin position="19"/>
        <end position="73"/>
    </location>
</feature>
<reference evidence="2" key="1">
    <citation type="journal article" date="2018" name="PLoS Negl. Trop. Dis.">
        <title>An insight into the salivary gland and fat body transcriptome of Panstrongylus lignarius (Hemiptera: Heteroptera), the main vector of Chagas disease in Peru.</title>
        <authorList>
            <person name="Nevoa J.C."/>
            <person name="Mendes M.T."/>
            <person name="da Silva M.V."/>
            <person name="Soares S.C."/>
            <person name="Oliveira C.J.F."/>
            <person name="Ribeiro J.M.C."/>
        </authorList>
    </citation>
    <scope>NUCLEOTIDE SEQUENCE</scope>
</reference>